<dbReference type="Proteomes" id="UP000784435">
    <property type="component" value="Unassembled WGS sequence"/>
</dbReference>
<reference evidence="3" key="2">
    <citation type="submission" date="2021-09" db="EMBL/GenBank/DDBJ databases">
        <authorList>
            <person name="Gilroy R."/>
        </authorList>
    </citation>
    <scope>NUCLEOTIDE SEQUENCE</scope>
    <source>
        <strain evidence="3">ChiGjej5B5-7349</strain>
    </source>
</reference>
<dbReference type="Gene3D" id="3.40.630.30">
    <property type="match status" value="1"/>
</dbReference>
<organism evidence="3 4">
    <name type="scientific">Brevibacterium senegalense</name>
    <dbReference type="NCBI Taxonomy" id="1033736"/>
    <lineage>
        <taxon>Bacteria</taxon>
        <taxon>Bacillati</taxon>
        <taxon>Actinomycetota</taxon>
        <taxon>Actinomycetes</taxon>
        <taxon>Micrococcales</taxon>
        <taxon>Brevibacteriaceae</taxon>
        <taxon>Brevibacterium</taxon>
    </lineage>
</organism>
<dbReference type="Pfam" id="PF13302">
    <property type="entry name" value="Acetyltransf_3"/>
    <property type="match status" value="1"/>
</dbReference>
<feature type="region of interest" description="Disordered" evidence="1">
    <location>
        <begin position="69"/>
        <end position="89"/>
    </location>
</feature>
<gene>
    <name evidence="3" type="ORF">K8V08_10075</name>
</gene>
<evidence type="ECO:0000313" key="4">
    <source>
        <dbReference type="Proteomes" id="UP000784435"/>
    </source>
</evidence>
<dbReference type="EMBL" id="DYUK01000221">
    <property type="protein sequence ID" value="HJG80743.1"/>
    <property type="molecule type" value="Genomic_DNA"/>
</dbReference>
<protein>
    <submittedName>
        <fullName evidence="3">GNAT family N-acetyltransferase</fullName>
    </submittedName>
</protein>
<name>A0A921SPE0_9MICO</name>
<dbReference type="InterPro" id="IPR000182">
    <property type="entry name" value="GNAT_dom"/>
</dbReference>
<evidence type="ECO:0000313" key="3">
    <source>
        <dbReference type="EMBL" id="HJG80743.1"/>
    </source>
</evidence>
<dbReference type="SUPFAM" id="SSF55729">
    <property type="entry name" value="Acyl-CoA N-acyltransferases (Nat)"/>
    <property type="match status" value="1"/>
</dbReference>
<dbReference type="GO" id="GO:0016747">
    <property type="term" value="F:acyltransferase activity, transferring groups other than amino-acyl groups"/>
    <property type="evidence" value="ECO:0007669"/>
    <property type="project" value="InterPro"/>
</dbReference>
<feature type="domain" description="N-acetyltransferase" evidence="2">
    <location>
        <begin position="1"/>
        <end position="87"/>
    </location>
</feature>
<dbReference type="InterPro" id="IPR051531">
    <property type="entry name" value="N-acetyltransferase"/>
</dbReference>
<proteinExistence type="predicted"/>
<comment type="caution">
    <text evidence="3">The sequence shown here is derived from an EMBL/GenBank/DDBJ whole genome shotgun (WGS) entry which is preliminary data.</text>
</comment>
<dbReference type="AlphaFoldDB" id="A0A921SPE0"/>
<reference evidence="3" key="1">
    <citation type="journal article" date="2021" name="PeerJ">
        <title>Extensive microbial diversity within the chicken gut microbiome revealed by metagenomics and culture.</title>
        <authorList>
            <person name="Gilroy R."/>
            <person name="Ravi A."/>
            <person name="Getino M."/>
            <person name="Pursley I."/>
            <person name="Horton D.L."/>
            <person name="Alikhan N.F."/>
            <person name="Baker D."/>
            <person name="Gharbi K."/>
            <person name="Hall N."/>
            <person name="Watson M."/>
            <person name="Adriaenssens E.M."/>
            <person name="Foster-Nyarko E."/>
            <person name="Jarju S."/>
            <person name="Secka A."/>
            <person name="Antonio M."/>
            <person name="Oren A."/>
            <person name="Chaudhuri R.R."/>
            <person name="La Ragione R."/>
            <person name="Hildebrand F."/>
            <person name="Pallen M.J."/>
        </authorList>
    </citation>
    <scope>NUCLEOTIDE SEQUENCE</scope>
    <source>
        <strain evidence="3">ChiGjej5B5-7349</strain>
    </source>
</reference>
<dbReference type="PANTHER" id="PTHR43792">
    <property type="entry name" value="GNAT FAMILY, PUTATIVE (AFU_ORTHOLOGUE AFUA_3G00765)-RELATED-RELATED"/>
    <property type="match status" value="1"/>
</dbReference>
<dbReference type="InterPro" id="IPR016181">
    <property type="entry name" value="Acyl_CoA_acyltransferase"/>
</dbReference>
<sequence>MAGETSDIVEMTGDVAWVVGRSHQGRGYATEAAAAMIAWLRDHDVRSVTASIHPDNRASTRVASHLGLEPTGVLDDDGEETWTLPADRG</sequence>
<dbReference type="PROSITE" id="PS51186">
    <property type="entry name" value="GNAT"/>
    <property type="match status" value="1"/>
</dbReference>
<evidence type="ECO:0000259" key="2">
    <source>
        <dbReference type="PROSITE" id="PS51186"/>
    </source>
</evidence>
<evidence type="ECO:0000256" key="1">
    <source>
        <dbReference type="SAM" id="MobiDB-lite"/>
    </source>
</evidence>
<accession>A0A921SPE0</accession>